<evidence type="ECO:0000256" key="1">
    <source>
        <dbReference type="SAM" id="Phobius"/>
    </source>
</evidence>
<keyword evidence="1" id="KW-0812">Transmembrane</keyword>
<evidence type="ECO:0000313" key="2">
    <source>
        <dbReference type="EMBL" id="KAF6764806.1"/>
    </source>
</evidence>
<gene>
    <name evidence="2" type="ORF">DFP72DRAFT_839850</name>
</gene>
<proteinExistence type="predicted"/>
<keyword evidence="3" id="KW-1185">Reference proteome</keyword>
<sequence length="133" mass="15237">MDSDASVSFERQIHYAIWWWTLMGQVLYRTRFRTRKSSKTIPGISVVKRSQQRCTLPTQTAWTSLLKPLRGPAPSWIQDKSKKITNNECYAESTATRRVGRRDDAAPQKRKYCVSAGGPELQAAVPHRLTRTD</sequence>
<keyword evidence="1" id="KW-0472">Membrane</keyword>
<dbReference type="Proteomes" id="UP000521943">
    <property type="component" value="Unassembled WGS sequence"/>
</dbReference>
<accession>A0A8H6IJ58</accession>
<protein>
    <submittedName>
        <fullName evidence="2">Uncharacterized protein</fullName>
    </submittedName>
</protein>
<organism evidence="2 3">
    <name type="scientific">Ephemerocybe angulata</name>
    <dbReference type="NCBI Taxonomy" id="980116"/>
    <lineage>
        <taxon>Eukaryota</taxon>
        <taxon>Fungi</taxon>
        <taxon>Dikarya</taxon>
        <taxon>Basidiomycota</taxon>
        <taxon>Agaricomycotina</taxon>
        <taxon>Agaricomycetes</taxon>
        <taxon>Agaricomycetidae</taxon>
        <taxon>Agaricales</taxon>
        <taxon>Agaricineae</taxon>
        <taxon>Psathyrellaceae</taxon>
        <taxon>Ephemerocybe</taxon>
    </lineage>
</organism>
<dbReference type="AlphaFoldDB" id="A0A8H6IJ58"/>
<comment type="caution">
    <text evidence="2">The sequence shown here is derived from an EMBL/GenBank/DDBJ whole genome shotgun (WGS) entry which is preliminary data.</text>
</comment>
<name>A0A8H6IJ58_9AGAR</name>
<keyword evidence="1" id="KW-1133">Transmembrane helix</keyword>
<dbReference type="EMBL" id="JACGCI010000003">
    <property type="protein sequence ID" value="KAF6764806.1"/>
    <property type="molecule type" value="Genomic_DNA"/>
</dbReference>
<feature type="transmembrane region" description="Helical" evidence="1">
    <location>
        <begin position="12"/>
        <end position="28"/>
    </location>
</feature>
<reference evidence="2 3" key="1">
    <citation type="submission" date="2020-07" db="EMBL/GenBank/DDBJ databases">
        <title>Comparative genomics of pyrophilous fungi reveals a link between fire events and developmental genes.</title>
        <authorList>
            <consortium name="DOE Joint Genome Institute"/>
            <person name="Steindorff A.S."/>
            <person name="Carver A."/>
            <person name="Calhoun S."/>
            <person name="Stillman K."/>
            <person name="Liu H."/>
            <person name="Lipzen A."/>
            <person name="Pangilinan J."/>
            <person name="Labutti K."/>
            <person name="Bruns T.D."/>
            <person name="Grigoriev I.V."/>
        </authorList>
    </citation>
    <scope>NUCLEOTIDE SEQUENCE [LARGE SCALE GENOMIC DNA]</scope>
    <source>
        <strain evidence="2 3">CBS 144469</strain>
    </source>
</reference>
<evidence type="ECO:0000313" key="3">
    <source>
        <dbReference type="Proteomes" id="UP000521943"/>
    </source>
</evidence>